<dbReference type="Proteomes" id="UP000789375">
    <property type="component" value="Unassembled WGS sequence"/>
</dbReference>
<evidence type="ECO:0000313" key="2">
    <source>
        <dbReference type="Proteomes" id="UP000789375"/>
    </source>
</evidence>
<organism evidence="1 2">
    <name type="scientific">Funneliformis mosseae</name>
    <name type="common">Endomycorrhizal fungus</name>
    <name type="synonym">Glomus mosseae</name>
    <dbReference type="NCBI Taxonomy" id="27381"/>
    <lineage>
        <taxon>Eukaryota</taxon>
        <taxon>Fungi</taxon>
        <taxon>Fungi incertae sedis</taxon>
        <taxon>Mucoromycota</taxon>
        <taxon>Glomeromycotina</taxon>
        <taxon>Glomeromycetes</taxon>
        <taxon>Glomerales</taxon>
        <taxon>Glomeraceae</taxon>
        <taxon>Funneliformis</taxon>
    </lineage>
</organism>
<comment type="caution">
    <text evidence="1">The sequence shown here is derived from an EMBL/GenBank/DDBJ whole genome shotgun (WGS) entry which is preliminary data.</text>
</comment>
<evidence type="ECO:0000313" key="1">
    <source>
        <dbReference type="EMBL" id="CAG8570928.1"/>
    </source>
</evidence>
<proteinExistence type="predicted"/>
<reference evidence="1" key="1">
    <citation type="submission" date="2021-06" db="EMBL/GenBank/DDBJ databases">
        <authorList>
            <person name="Kallberg Y."/>
            <person name="Tangrot J."/>
            <person name="Rosling A."/>
        </authorList>
    </citation>
    <scope>NUCLEOTIDE SEQUENCE</scope>
    <source>
        <strain evidence="1">87-6 pot B 2015</strain>
    </source>
</reference>
<sequence length="74" mass="9014">MEKLNEKLIDVESHNEKLENWRNAFQMKYFWKETKTKIEQVLGKFDHLQIKNTKLIEYEEVILSEVIFPDEISN</sequence>
<feature type="non-terminal residue" evidence="1">
    <location>
        <position position="74"/>
    </location>
</feature>
<keyword evidence="2" id="KW-1185">Reference proteome</keyword>
<dbReference type="AlphaFoldDB" id="A0A9N9BJG6"/>
<gene>
    <name evidence="1" type="ORF">FMOSSE_LOCUS7447</name>
</gene>
<protein>
    <submittedName>
        <fullName evidence="1">7329_t:CDS:1</fullName>
    </submittedName>
</protein>
<name>A0A9N9BJG6_FUNMO</name>
<accession>A0A9N9BJG6</accession>
<dbReference type="EMBL" id="CAJVPP010001742">
    <property type="protein sequence ID" value="CAG8570928.1"/>
    <property type="molecule type" value="Genomic_DNA"/>
</dbReference>